<sequence length="241" mass="25171">MKVVIIDVAGPIGARTTRLLRQAGHEVASTGNGPGPALAGAQVAVDLTDAASCEDEAALAAIEASQRTLLAAEAAAGIGHHVALSVAGTERPRQGSVARGRMTQERLIRASGLPYTLIHSTQLFEFLGGIARSAAAGAILRLPPAAVQPIAPDDVAAFVARIALGDPVNDTIEIAGPERLRLSELVARYLRATEDPRPVVSDTHARWPATAPDDRPPGPGSTLRLGMTRFEAWFHQAQARA</sequence>
<reference evidence="2 3" key="1">
    <citation type="submission" date="2014-01" db="EMBL/GenBank/DDBJ databases">
        <title>Genome sequence determination for a cystic fibrosis isolate, Inquilinus limosus.</title>
        <authorList>
            <person name="Pino M."/>
            <person name="Di Conza J."/>
            <person name="Gutkind G."/>
        </authorList>
    </citation>
    <scope>NUCLEOTIDE SEQUENCE [LARGE SCALE GENOMIC DNA]</scope>
    <source>
        <strain evidence="2 3">MP06</strain>
    </source>
</reference>
<dbReference type="AlphaFoldDB" id="A0A0A0CXR8"/>
<gene>
    <name evidence="2" type="ORF">P409_28275</name>
</gene>
<proteinExistence type="predicted"/>
<organism evidence="2 3">
    <name type="scientific">Inquilinus limosus MP06</name>
    <dbReference type="NCBI Taxonomy" id="1398085"/>
    <lineage>
        <taxon>Bacteria</taxon>
        <taxon>Pseudomonadati</taxon>
        <taxon>Pseudomonadota</taxon>
        <taxon>Alphaproteobacteria</taxon>
        <taxon>Rhodospirillales</taxon>
        <taxon>Rhodospirillaceae</taxon>
        <taxon>Inquilinus</taxon>
    </lineage>
</organism>
<evidence type="ECO:0000313" key="3">
    <source>
        <dbReference type="Proteomes" id="UP000029995"/>
    </source>
</evidence>
<name>A0A0A0CXR8_9PROT</name>
<comment type="caution">
    <text evidence="2">The sequence shown here is derived from an EMBL/GenBank/DDBJ whole genome shotgun (WGS) entry which is preliminary data.</text>
</comment>
<dbReference type="Proteomes" id="UP000029995">
    <property type="component" value="Unassembled WGS sequence"/>
</dbReference>
<dbReference type="OrthoDB" id="9771302at2"/>
<evidence type="ECO:0000256" key="1">
    <source>
        <dbReference type="SAM" id="MobiDB-lite"/>
    </source>
</evidence>
<dbReference type="SUPFAM" id="SSF51735">
    <property type="entry name" value="NAD(P)-binding Rossmann-fold domains"/>
    <property type="match status" value="1"/>
</dbReference>
<dbReference type="EMBL" id="JANX01000558">
    <property type="protein sequence ID" value="KGM31256.1"/>
    <property type="molecule type" value="Genomic_DNA"/>
</dbReference>
<dbReference type="Gene3D" id="3.40.50.720">
    <property type="entry name" value="NAD(P)-binding Rossmann-like Domain"/>
    <property type="match status" value="1"/>
</dbReference>
<evidence type="ECO:0000313" key="2">
    <source>
        <dbReference type="EMBL" id="KGM31256.1"/>
    </source>
</evidence>
<dbReference type="InterPro" id="IPR036291">
    <property type="entry name" value="NAD(P)-bd_dom_sf"/>
</dbReference>
<accession>A0A0A0CXR8</accession>
<protein>
    <recommendedName>
        <fullName evidence="4">NmrA family transcriptional regulator</fullName>
    </recommendedName>
</protein>
<feature type="region of interest" description="Disordered" evidence="1">
    <location>
        <begin position="200"/>
        <end position="222"/>
    </location>
</feature>
<evidence type="ECO:0008006" key="4">
    <source>
        <dbReference type="Google" id="ProtNLM"/>
    </source>
</evidence>